<dbReference type="GO" id="GO:0005778">
    <property type="term" value="C:peroxisomal membrane"/>
    <property type="evidence" value="ECO:0007669"/>
    <property type="project" value="TreeGrafter"/>
</dbReference>
<comment type="subcellular location">
    <subcellularLocation>
        <location evidence="2">Cytoplasm</location>
    </subcellularLocation>
    <subcellularLocation>
        <location evidence="1">Peroxisome</location>
    </subcellularLocation>
</comment>
<gene>
    <name evidence="11" type="primary">LOC111020388</name>
</gene>
<dbReference type="PANTHER" id="PTHR10130:SF0">
    <property type="entry name" value="GH08708P"/>
    <property type="match status" value="1"/>
</dbReference>
<organism evidence="10 11">
    <name type="scientific">Momordica charantia</name>
    <name type="common">Bitter gourd</name>
    <name type="synonym">Balsam pear</name>
    <dbReference type="NCBI Taxonomy" id="3673"/>
    <lineage>
        <taxon>Eukaryota</taxon>
        <taxon>Viridiplantae</taxon>
        <taxon>Streptophyta</taxon>
        <taxon>Embryophyta</taxon>
        <taxon>Tracheophyta</taxon>
        <taxon>Spermatophyta</taxon>
        <taxon>Magnoliopsida</taxon>
        <taxon>eudicotyledons</taxon>
        <taxon>Gunneridae</taxon>
        <taxon>Pentapetalae</taxon>
        <taxon>rosids</taxon>
        <taxon>fabids</taxon>
        <taxon>Cucurbitales</taxon>
        <taxon>Cucurbitaceae</taxon>
        <taxon>Momordiceae</taxon>
        <taxon>Momordica</taxon>
    </lineage>
</organism>
<feature type="repeat" description="TPR" evidence="8">
    <location>
        <begin position="588"/>
        <end position="621"/>
    </location>
</feature>
<feature type="repeat" description="TPR" evidence="8">
    <location>
        <begin position="622"/>
        <end position="655"/>
    </location>
</feature>
<comment type="similarity">
    <text evidence="3">Belongs to the peroxisomal targeting signal receptor family.</text>
</comment>
<dbReference type="InterPro" id="IPR011990">
    <property type="entry name" value="TPR-like_helical_dom_sf"/>
</dbReference>
<keyword evidence="6 8" id="KW-0802">TPR repeat</keyword>
<protein>
    <submittedName>
        <fullName evidence="11">Peroxisome biogenesis protein 5 isoform X2</fullName>
    </submittedName>
</protein>
<evidence type="ECO:0000256" key="8">
    <source>
        <dbReference type="PROSITE-ProRule" id="PRU00339"/>
    </source>
</evidence>
<dbReference type="InterPro" id="IPR024111">
    <property type="entry name" value="PEX5/PEX5L"/>
</dbReference>
<feature type="region of interest" description="Disordered" evidence="9">
    <location>
        <begin position="1"/>
        <end position="79"/>
    </location>
</feature>
<evidence type="ECO:0000256" key="5">
    <source>
        <dbReference type="ARBA" id="ARBA00022737"/>
    </source>
</evidence>
<dbReference type="Pfam" id="PF13432">
    <property type="entry name" value="TPR_16"/>
    <property type="match status" value="2"/>
</dbReference>
<keyword evidence="10" id="KW-1185">Reference proteome</keyword>
<keyword evidence="5" id="KW-0677">Repeat</keyword>
<dbReference type="GeneID" id="111020388"/>
<evidence type="ECO:0000313" key="10">
    <source>
        <dbReference type="Proteomes" id="UP000504603"/>
    </source>
</evidence>
<dbReference type="PROSITE" id="PS50293">
    <property type="entry name" value="TPR_REGION"/>
    <property type="match status" value="2"/>
</dbReference>
<name>A0A6J1DIM8_MOMCH</name>
<evidence type="ECO:0000256" key="6">
    <source>
        <dbReference type="ARBA" id="ARBA00022803"/>
    </source>
</evidence>
<evidence type="ECO:0000313" key="11">
    <source>
        <dbReference type="RefSeq" id="XP_022152736.1"/>
    </source>
</evidence>
<dbReference type="Pfam" id="PF00515">
    <property type="entry name" value="TPR_1"/>
    <property type="match status" value="1"/>
</dbReference>
<keyword evidence="4" id="KW-0963">Cytoplasm</keyword>
<sequence length="692" mass="76943">MAMRELVSGGAACAVPGSSSSSNPLGALANVLIGSSSKTQERLREIPTSQLTGPDRPFHPESHEQLPGSEFDHPPLHPNEQAAKFFSGFHSAADQSGMASAWNEVQGGPPPAHLREMQPNLAEFDRIYDQIPASQHQPILDGPPQRVLSSFLHSFVQSSRGGIPFHPTPLPLLGLSEGDKQCIRDRSSIMARHFFADKSEDFINAQVNALLSSLDIDNSKKVRGPQPGRFHELEDYWNESQGVQRAGGHIADGWASEYSLNREKYADHEAWAQSFEQQHGANGWASEFEQEKFQLASADMMKSNMMNASAMEQTRKLANTLAENNDPKFQVSNETNRWADEFAEGKQHLSDNPWVNEFSKLHMQDWGEEFGQQVGEGAFGEADNWANAYDDYLNEQVAAKGKTDASKGIYVFSDMNPYVGHPNPLKEGQDLFRKGLLSEAVLALEAEVMKNPDNAEGWRLLGIAHAENDDDQQAIAAMKRALDVDPTNLEVLLALGVSHTNELEQTAALRYLYGWLRHHPKYGTLANPELSDSLYYADVAGLFNEAAKMFPDDADVHIVLGVLYNLSREFDKAIASFQTALKLKPQDYSLWNKLGATQANSIQSADAILAYQQALDLKPNYVRAWANMGISYANQGLYEESIKYYVRSLSMNPKADNAWQYLRISLSCASRNDMLEACDSRNLDVLQKEFPL</sequence>
<keyword evidence="7" id="KW-0576">Peroxisome</keyword>
<dbReference type="SMART" id="SM00028">
    <property type="entry name" value="TPR"/>
    <property type="match status" value="4"/>
</dbReference>
<dbReference type="RefSeq" id="XP_022152736.1">
    <property type="nucleotide sequence ID" value="XM_022297044.1"/>
</dbReference>
<dbReference type="Proteomes" id="UP000504603">
    <property type="component" value="Unplaced"/>
</dbReference>
<evidence type="ECO:0000256" key="4">
    <source>
        <dbReference type="ARBA" id="ARBA00022490"/>
    </source>
</evidence>
<accession>A0A6J1DIM8</accession>
<evidence type="ECO:0000256" key="7">
    <source>
        <dbReference type="ARBA" id="ARBA00023140"/>
    </source>
</evidence>
<evidence type="ECO:0000256" key="2">
    <source>
        <dbReference type="ARBA" id="ARBA00004496"/>
    </source>
</evidence>
<reference evidence="11" key="1">
    <citation type="submission" date="2025-08" db="UniProtKB">
        <authorList>
            <consortium name="RefSeq"/>
        </authorList>
    </citation>
    <scope>IDENTIFICATION</scope>
    <source>
        <strain evidence="11">OHB3-1</strain>
    </source>
</reference>
<dbReference type="Gene3D" id="1.25.40.10">
    <property type="entry name" value="Tetratricopeptide repeat domain"/>
    <property type="match status" value="1"/>
</dbReference>
<dbReference type="FunFam" id="1.25.40.10:FF:000110">
    <property type="entry name" value="Peroxisome biogenesis protein 5"/>
    <property type="match status" value="1"/>
</dbReference>
<dbReference type="GO" id="GO:0005829">
    <property type="term" value="C:cytosol"/>
    <property type="evidence" value="ECO:0007669"/>
    <property type="project" value="TreeGrafter"/>
</dbReference>
<evidence type="ECO:0000256" key="9">
    <source>
        <dbReference type="SAM" id="MobiDB-lite"/>
    </source>
</evidence>
<evidence type="ECO:0000256" key="1">
    <source>
        <dbReference type="ARBA" id="ARBA00004275"/>
    </source>
</evidence>
<feature type="repeat" description="TPR" evidence="8">
    <location>
        <begin position="455"/>
        <end position="488"/>
    </location>
</feature>
<dbReference type="PANTHER" id="PTHR10130">
    <property type="entry name" value="PEROXISOMAL TARGETING SIGNAL 1 RECEPTOR PEX5"/>
    <property type="match status" value="1"/>
</dbReference>
<feature type="repeat" description="TPR" evidence="8">
    <location>
        <begin position="554"/>
        <end position="587"/>
    </location>
</feature>
<evidence type="ECO:0000256" key="3">
    <source>
        <dbReference type="ARBA" id="ARBA00005348"/>
    </source>
</evidence>
<dbReference type="GO" id="GO:0005052">
    <property type="term" value="F:peroxisome matrix targeting signal-1 binding"/>
    <property type="evidence" value="ECO:0007669"/>
    <property type="project" value="TreeGrafter"/>
</dbReference>
<dbReference type="PROSITE" id="PS50005">
    <property type="entry name" value="TPR"/>
    <property type="match status" value="4"/>
</dbReference>
<proteinExistence type="inferred from homology"/>
<dbReference type="GO" id="GO:0016560">
    <property type="term" value="P:protein import into peroxisome matrix, docking"/>
    <property type="evidence" value="ECO:0007669"/>
    <property type="project" value="TreeGrafter"/>
</dbReference>
<feature type="compositionally biased region" description="Basic and acidic residues" evidence="9">
    <location>
        <begin position="56"/>
        <end position="75"/>
    </location>
</feature>
<dbReference type="SUPFAM" id="SSF48452">
    <property type="entry name" value="TPR-like"/>
    <property type="match status" value="1"/>
</dbReference>
<dbReference type="AlphaFoldDB" id="A0A6J1DIM8"/>
<dbReference type="InterPro" id="IPR019734">
    <property type="entry name" value="TPR_rpt"/>
</dbReference>